<feature type="region of interest" description="Disordered" evidence="9">
    <location>
        <begin position="212"/>
        <end position="235"/>
    </location>
</feature>
<evidence type="ECO:0000256" key="8">
    <source>
        <dbReference type="RuleBase" id="RU060637"/>
    </source>
</evidence>
<proteinExistence type="inferred from homology"/>
<dbReference type="EMBL" id="AFYH01088878">
    <property type="status" value="NOT_ANNOTATED_CDS"/>
    <property type="molecule type" value="Genomic_DNA"/>
</dbReference>
<keyword evidence="7 8" id="KW-0472">Membrane</keyword>
<dbReference type="EMBL" id="AFYH01088879">
    <property type="status" value="NOT_ANNOTATED_CDS"/>
    <property type="molecule type" value="Genomic_DNA"/>
</dbReference>
<comment type="function">
    <text evidence="8">Claudins function as major constituents of the tight junction complexes that regulate the permeability of epithelia.</text>
</comment>
<dbReference type="Ensembl" id="ENSLACT00000006053.1">
    <property type="protein sequence ID" value="ENSLACP00000006001.1"/>
    <property type="gene ID" value="ENSLACG00000005328.1"/>
</dbReference>
<evidence type="ECO:0000256" key="5">
    <source>
        <dbReference type="ARBA" id="ARBA00022949"/>
    </source>
</evidence>
<evidence type="ECO:0000256" key="7">
    <source>
        <dbReference type="ARBA" id="ARBA00023136"/>
    </source>
</evidence>
<dbReference type="PROSITE" id="PS01346">
    <property type="entry name" value="CLAUDIN"/>
    <property type="match status" value="1"/>
</dbReference>
<dbReference type="InterPro" id="IPR017974">
    <property type="entry name" value="Claudin_CS"/>
</dbReference>
<reference evidence="10" key="2">
    <citation type="submission" date="2025-08" db="UniProtKB">
        <authorList>
            <consortium name="Ensembl"/>
        </authorList>
    </citation>
    <scope>IDENTIFICATION</scope>
</reference>
<feature type="transmembrane region" description="Helical" evidence="8">
    <location>
        <begin position="7"/>
        <end position="27"/>
    </location>
</feature>
<dbReference type="Pfam" id="PF00822">
    <property type="entry name" value="PMP22_Claudin"/>
    <property type="match status" value="1"/>
</dbReference>
<dbReference type="PRINTS" id="PR01077">
    <property type="entry name" value="CLAUDIN"/>
</dbReference>
<dbReference type="InterPro" id="IPR006187">
    <property type="entry name" value="Claudin"/>
</dbReference>
<evidence type="ECO:0000256" key="9">
    <source>
        <dbReference type="SAM" id="MobiDB-lite"/>
    </source>
</evidence>
<keyword evidence="11" id="KW-1185">Reference proteome</keyword>
<name>H3A8N0_LATCH</name>
<reference evidence="10" key="3">
    <citation type="submission" date="2025-09" db="UniProtKB">
        <authorList>
            <consortium name="Ensembl"/>
        </authorList>
    </citation>
    <scope>IDENTIFICATION</scope>
</reference>
<dbReference type="GO" id="GO:0005886">
    <property type="term" value="C:plasma membrane"/>
    <property type="evidence" value="ECO:0007669"/>
    <property type="project" value="UniProtKB-SubCell"/>
</dbReference>
<dbReference type="STRING" id="7897.ENSLACP00000006001"/>
<evidence type="ECO:0000256" key="6">
    <source>
        <dbReference type="ARBA" id="ARBA00022989"/>
    </source>
</evidence>
<keyword evidence="5 8" id="KW-0965">Cell junction</keyword>
<gene>
    <name evidence="10" type="primary">LOC102360311</name>
</gene>
<evidence type="ECO:0000256" key="1">
    <source>
        <dbReference type="ARBA" id="ARBA00008295"/>
    </source>
</evidence>
<comment type="subcellular location">
    <subcellularLocation>
        <location evidence="8">Cell junction</location>
        <location evidence="8">Tight junction</location>
    </subcellularLocation>
    <subcellularLocation>
        <location evidence="8">Cell membrane</location>
        <topology evidence="8">Multi-pass membrane protein</topology>
    </subcellularLocation>
</comment>
<dbReference type="OMA" id="SNCWEFP"/>
<feature type="transmembrane region" description="Helical" evidence="8">
    <location>
        <begin position="119"/>
        <end position="143"/>
    </location>
</feature>
<dbReference type="Gene3D" id="1.20.140.150">
    <property type="match status" value="1"/>
</dbReference>
<dbReference type="HOGENOM" id="CLU_076370_0_2_1"/>
<evidence type="ECO:0000256" key="2">
    <source>
        <dbReference type="ARBA" id="ARBA00022427"/>
    </source>
</evidence>
<sequence>MAKMLSAVQVICYVLCLVGWVFIGVALDHDFWRDSSNYGLTIISSSIYENLWRSCALDSTGVYDCREFPTLLGLSGYIQACRALMITGLLLGFFGALLGMVGLKCTKVAEDRPEAKGKIAAAGGICFILAGLCAMITASWYAFNITREFFDPLFAGTKYEIGAGLYFCWAGGALTIIGGICLCCSCKTGSPNQPKSYAYSYKAPRTTAMSTVQSVPQRRNSDTGSIGNYGKNAYV</sequence>
<keyword evidence="4 8" id="KW-0812">Transmembrane</keyword>
<evidence type="ECO:0000313" key="10">
    <source>
        <dbReference type="Ensembl" id="ENSLACP00000006001.1"/>
    </source>
</evidence>
<dbReference type="eggNOG" id="ENOG502RYAR">
    <property type="taxonomic scope" value="Eukaryota"/>
</dbReference>
<dbReference type="PANTHER" id="PTHR12002">
    <property type="entry name" value="CLAUDIN"/>
    <property type="match status" value="1"/>
</dbReference>
<dbReference type="GO" id="GO:0005923">
    <property type="term" value="C:bicellular tight junction"/>
    <property type="evidence" value="ECO:0007669"/>
    <property type="project" value="UniProtKB-SubCell"/>
</dbReference>
<dbReference type="AlphaFoldDB" id="H3A8N0"/>
<dbReference type="GeneTree" id="ENSGT00940000157650"/>
<accession>H3A8N0</accession>
<protein>
    <recommendedName>
        <fullName evidence="8">Claudin</fullName>
    </recommendedName>
</protein>
<evidence type="ECO:0000256" key="3">
    <source>
        <dbReference type="ARBA" id="ARBA00022475"/>
    </source>
</evidence>
<dbReference type="InParanoid" id="H3A8N0"/>
<feature type="compositionally biased region" description="Polar residues" evidence="9">
    <location>
        <begin position="212"/>
        <end position="226"/>
    </location>
</feature>
<dbReference type="GO" id="GO:0005198">
    <property type="term" value="F:structural molecule activity"/>
    <property type="evidence" value="ECO:0007669"/>
    <property type="project" value="InterPro"/>
</dbReference>
<feature type="transmembrane region" description="Helical" evidence="8">
    <location>
        <begin position="77"/>
        <end position="98"/>
    </location>
</feature>
<feature type="transmembrane region" description="Helical" evidence="8">
    <location>
        <begin position="163"/>
        <end position="186"/>
    </location>
</feature>
<keyword evidence="3 8" id="KW-1003">Cell membrane</keyword>
<evidence type="ECO:0000313" key="11">
    <source>
        <dbReference type="Proteomes" id="UP000008672"/>
    </source>
</evidence>
<dbReference type="FunCoup" id="H3A8N0">
    <property type="interactions" value="278"/>
</dbReference>
<reference evidence="11" key="1">
    <citation type="submission" date="2011-08" db="EMBL/GenBank/DDBJ databases">
        <title>The draft genome of Latimeria chalumnae.</title>
        <authorList>
            <person name="Di Palma F."/>
            <person name="Alfoldi J."/>
            <person name="Johnson J."/>
            <person name="Berlin A."/>
            <person name="Gnerre S."/>
            <person name="Jaffe D."/>
            <person name="MacCallum I."/>
            <person name="Young S."/>
            <person name="Walker B.J."/>
            <person name="Lander E."/>
            <person name="Lindblad-Toh K."/>
        </authorList>
    </citation>
    <scope>NUCLEOTIDE SEQUENCE [LARGE SCALE GENOMIC DNA]</scope>
    <source>
        <strain evidence="11">Wild caught</strain>
    </source>
</reference>
<dbReference type="InterPro" id="IPR004031">
    <property type="entry name" value="PMP22/EMP/MP20/Claudin"/>
</dbReference>
<dbReference type="Proteomes" id="UP000008672">
    <property type="component" value="Unassembled WGS sequence"/>
</dbReference>
<evidence type="ECO:0000256" key="4">
    <source>
        <dbReference type="ARBA" id="ARBA00022692"/>
    </source>
</evidence>
<keyword evidence="2 8" id="KW-0796">Tight junction</keyword>
<dbReference type="EMBL" id="AFYH01088877">
    <property type="status" value="NOT_ANNOTATED_CDS"/>
    <property type="molecule type" value="Genomic_DNA"/>
</dbReference>
<keyword evidence="6 8" id="KW-1133">Transmembrane helix</keyword>
<comment type="similarity">
    <text evidence="1 8">Belongs to the claudin family.</text>
</comment>
<organism evidence="10 11">
    <name type="scientific">Latimeria chalumnae</name>
    <name type="common">Coelacanth</name>
    <dbReference type="NCBI Taxonomy" id="7897"/>
    <lineage>
        <taxon>Eukaryota</taxon>
        <taxon>Metazoa</taxon>
        <taxon>Chordata</taxon>
        <taxon>Craniata</taxon>
        <taxon>Vertebrata</taxon>
        <taxon>Euteleostomi</taxon>
        <taxon>Coelacanthiformes</taxon>
        <taxon>Coelacanthidae</taxon>
        <taxon>Latimeria</taxon>
    </lineage>
</organism>